<dbReference type="Proteomes" id="UP000179807">
    <property type="component" value="Unassembled WGS sequence"/>
</dbReference>
<protein>
    <recommendedName>
        <fullName evidence="1">MIF4G domain-containing protein</fullName>
    </recommendedName>
</protein>
<keyword evidence="3" id="KW-1185">Reference proteome</keyword>
<dbReference type="Gene3D" id="1.25.40.180">
    <property type="match status" value="1"/>
</dbReference>
<dbReference type="OrthoDB" id="7663298at2759"/>
<dbReference type="GO" id="GO:0003723">
    <property type="term" value="F:RNA binding"/>
    <property type="evidence" value="ECO:0007669"/>
    <property type="project" value="InterPro"/>
</dbReference>
<comment type="caution">
    <text evidence="2">The sequence shown here is derived from an EMBL/GenBank/DDBJ whole genome shotgun (WGS) entry which is preliminary data.</text>
</comment>
<evidence type="ECO:0000259" key="1">
    <source>
        <dbReference type="Pfam" id="PF02854"/>
    </source>
</evidence>
<dbReference type="AlphaFoldDB" id="A0A1J4KL57"/>
<name>A0A1J4KL57_9EUKA</name>
<dbReference type="EMBL" id="MLAK01000582">
    <property type="protein sequence ID" value="OHT11672.1"/>
    <property type="molecule type" value="Genomic_DNA"/>
</dbReference>
<dbReference type="InterPro" id="IPR016024">
    <property type="entry name" value="ARM-type_fold"/>
</dbReference>
<accession>A0A1J4KL57</accession>
<evidence type="ECO:0000313" key="2">
    <source>
        <dbReference type="EMBL" id="OHT11672.1"/>
    </source>
</evidence>
<gene>
    <name evidence="2" type="ORF">TRFO_03895</name>
</gene>
<organism evidence="2 3">
    <name type="scientific">Tritrichomonas foetus</name>
    <dbReference type="NCBI Taxonomy" id="1144522"/>
    <lineage>
        <taxon>Eukaryota</taxon>
        <taxon>Metamonada</taxon>
        <taxon>Parabasalia</taxon>
        <taxon>Tritrichomonadida</taxon>
        <taxon>Tritrichomonadidae</taxon>
        <taxon>Tritrichomonas</taxon>
    </lineage>
</organism>
<evidence type="ECO:0000313" key="3">
    <source>
        <dbReference type="Proteomes" id="UP000179807"/>
    </source>
</evidence>
<dbReference type="Pfam" id="PF02854">
    <property type="entry name" value="MIF4G"/>
    <property type="match status" value="1"/>
</dbReference>
<dbReference type="RefSeq" id="XP_068364808.1">
    <property type="nucleotide sequence ID" value="XM_068491581.1"/>
</dbReference>
<reference evidence="2" key="1">
    <citation type="submission" date="2016-10" db="EMBL/GenBank/DDBJ databases">
        <authorList>
            <person name="Benchimol M."/>
            <person name="Almeida L.G."/>
            <person name="Vasconcelos A.T."/>
            <person name="Perreira-Neves A."/>
            <person name="Rosa I.A."/>
            <person name="Tasca T."/>
            <person name="Bogo M.R."/>
            <person name="de Souza W."/>
        </authorList>
    </citation>
    <scope>NUCLEOTIDE SEQUENCE [LARGE SCALE GENOMIC DNA]</scope>
    <source>
        <strain evidence="2">K</strain>
    </source>
</reference>
<feature type="domain" description="MIF4G" evidence="1">
    <location>
        <begin position="146"/>
        <end position="326"/>
    </location>
</feature>
<dbReference type="VEuPathDB" id="TrichDB:TRFO_03895"/>
<proteinExistence type="predicted"/>
<dbReference type="InterPro" id="IPR003890">
    <property type="entry name" value="MIF4G-like_typ-3"/>
</dbReference>
<sequence length="610" mass="71162">MMASDWKHIRGVQYSKASQTVWLEEYLFPNNSDFIKELNEKINNAKKYTLEQLNTIEKNNKFPKTTYKTRGFISFMNYMKEVKDPKSKVINEKLPVRGTRQSVFTKKHLERIQVVAVNPNSFMPTKEQKDAGIWDENSEQAFTMNVLSLLNRLTQQNMQITIQELKPLLKTPERVTFVADTLTEKASQEHAFSSLYATFTMKLRGIHSLESIIIKKTMKKFNEYSELSLNDDSDTHELTGCSKFVACLIKIKSISINDGIECIKRLITKLEAPKIASSNVEMFLIFVQNIGAEFAKKVPLALWERFLKVKRERELTSRVKYLLVDVEEIYSEMVLGVSKKQMAVSKPLPIKSDAKMFLVRDAFTNYKEECDNISVDLPIDEFLRAASDLFPDQTKDPATYCEFICYICERMKPKKNIIIEILGKCAAEYCKNKIEGDSPKMWGLFDDLLYYMIIKKILNCSDVQQIMKSFPELHESNIENGMKWFLCDKHNFTKAIDLPDFPSAEVRDALMMPDTIHKPVPETLRMSRLISLSIMRSIAEAICEHDDPYEELKQYIDYLELIEDRQIGFDKEWNSIIEYYNFNFTLDDIYDLFDLIEEEEEFDEPLQQEE</sequence>
<dbReference type="GeneID" id="94826285"/>
<dbReference type="SUPFAM" id="SSF48371">
    <property type="entry name" value="ARM repeat"/>
    <property type="match status" value="1"/>
</dbReference>